<dbReference type="SUPFAM" id="SSF56024">
    <property type="entry name" value="Phospholipase D/nuclease"/>
    <property type="match status" value="2"/>
</dbReference>
<accession>A0ABW2YW69</accession>
<keyword evidence="9" id="KW-1185">Reference proteome</keyword>
<gene>
    <name evidence="8" type="ORF">ACFQZS_07670</name>
</gene>
<evidence type="ECO:0000256" key="1">
    <source>
        <dbReference type="ARBA" id="ARBA00000798"/>
    </source>
</evidence>
<dbReference type="InterPro" id="IPR025202">
    <property type="entry name" value="PLD-like_dom"/>
</dbReference>
<dbReference type="EMBL" id="JBHTHU010000005">
    <property type="protein sequence ID" value="MFD0750015.1"/>
    <property type="molecule type" value="Genomic_DNA"/>
</dbReference>
<name>A0ABW2YW69_9SPHI</name>
<evidence type="ECO:0000256" key="6">
    <source>
        <dbReference type="ARBA" id="ARBA00023098"/>
    </source>
</evidence>
<evidence type="ECO:0000313" key="9">
    <source>
        <dbReference type="Proteomes" id="UP001596958"/>
    </source>
</evidence>
<organism evidence="8 9">
    <name type="scientific">Mucilaginibacter calamicampi</name>
    <dbReference type="NCBI Taxonomy" id="1302352"/>
    <lineage>
        <taxon>Bacteria</taxon>
        <taxon>Pseudomonadati</taxon>
        <taxon>Bacteroidota</taxon>
        <taxon>Sphingobacteriia</taxon>
        <taxon>Sphingobacteriales</taxon>
        <taxon>Sphingobacteriaceae</taxon>
        <taxon>Mucilaginibacter</taxon>
    </lineage>
</organism>
<evidence type="ECO:0000313" key="8">
    <source>
        <dbReference type="EMBL" id="MFD0750015.1"/>
    </source>
</evidence>
<dbReference type="EC" id="3.1.4.4" evidence="3"/>
<evidence type="ECO:0000256" key="4">
    <source>
        <dbReference type="ARBA" id="ARBA00022801"/>
    </source>
</evidence>
<protein>
    <recommendedName>
        <fullName evidence="3">phospholipase D</fullName>
        <ecNumber evidence="3">3.1.4.4</ecNumber>
    </recommendedName>
</protein>
<dbReference type="CDD" id="cd09173">
    <property type="entry name" value="PLDc_Nuc_like_unchar1_2"/>
    <property type="match status" value="1"/>
</dbReference>
<comment type="similarity">
    <text evidence="2">Belongs to the phospholipase D family.</text>
</comment>
<reference evidence="9" key="1">
    <citation type="journal article" date="2019" name="Int. J. Syst. Evol. Microbiol.">
        <title>The Global Catalogue of Microorganisms (GCM) 10K type strain sequencing project: providing services to taxonomists for standard genome sequencing and annotation.</title>
        <authorList>
            <consortium name="The Broad Institute Genomics Platform"/>
            <consortium name="The Broad Institute Genome Sequencing Center for Infectious Disease"/>
            <person name="Wu L."/>
            <person name="Ma J."/>
        </authorList>
    </citation>
    <scope>NUCLEOTIDE SEQUENCE [LARGE SCALE GENOMIC DNA]</scope>
    <source>
        <strain evidence="9">CCUG 63418</strain>
    </source>
</reference>
<evidence type="ECO:0000256" key="5">
    <source>
        <dbReference type="ARBA" id="ARBA00022963"/>
    </source>
</evidence>
<comment type="catalytic activity">
    <reaction evidence="1">
        <text>a 1,2-diacyl-sn-glycero-3-phosphocholine + H2O = a 1,2-diacyl-sn-glycero-3-phosphate + choline + H(+)</text>
        <dbReference type="Rhea" id="RHEA:14445"/>
        <dbReference type="ChEBI" id="CHEBI:15354"/>
        <dbReference type="ChEBI" id="CHEBI:15377"/>
        <dbReference type="ChEBI" id="CHEBI:15378"/>
        <dbReference type="ChEBI" id="CHEBI:57643"/>
        <dbReference type="ChEBI" id="CHEBI:58608"/>
        <dbReference type="EC" id="3.1.4.4"/>
    </reaction>
</comment>
<dbReference type="Proteomes" id="UP001596958">
    <property type="component" value="Unassembled WGS sequence"/>
</dbReference>
<keyword evidence="6" id="KW-0443">Lipid metabolism</keyword>
<dbReference type="InterPro" id="IPR051406">
    <property type="entry name" value="PLD_domain"/>
</dbReference>
<dbReference type="Pfam" id="PF13091">
    <property type="entry name" value="PLDc_2"/>
    <property type="match status" value="2"/>
</dbReference>
<keyword evidence="5" id="KW-0442">Lipid degradation</keyword>
<dbReference type="Gene3D" id="3.30.870.10">
    <property type="entry name" value="Endonuclease Chain A"/>
    <property type="match status" value="2"/>
</dbReference>
<dbReference type="InterPro" id="IPR001736">
    <property type="entry name" value="PLipase_D/transphosphatidylase"/>
</dbReference>
<dbReference type="PANTHER" id="PTHR43856">
    <property type="entry name" value="CARDIOLIPIN HYDROLASE"/>
    <property type="match status" value="1"/>
</dbReference>
<keyword evidence="4" id="KW-0378">Hydrolase</keyword>
<feature type="domain" description="PLD phosphodiesterase" evidence="7">
    <location>
        <begin position="459"/>
        <end position="490"/>
    </location>
</feature>
<proteinExistence type="inferred from homology"/>
<dbReference type="PANTHER" id="PTHR43856:SF1">
    <property type="entry name" value="MITOCHONDRIAL CARDIOLIPIN HYDROLASE"/>
    <property type="match status" value="1"/>
</dbReference>
<sequence>MQQKLSVQAYSNNDDATIIIPNATFIKDCHGFAIFRKRKGETDLEAEPLLTSVGFEGDPHTPEEMRPSTQWPIQKYMWSDYFVKTGDEICYKVIPMINTPNGLVKDMERASEWSAWLTIGNSPGNEAYFNRGLVSSQFVSRRLANVPDKDRSKELSNILADEKSPLKQFMGGNLLAALYSLLETIAETKTLKVYGALYECNEPGLIRRLNKIGRRANIILANGAFSEDNNDPEKESADLLTKVNLTRRIVGTPHFAHNKFLVITQTTPDKVETPIKVWTGSTNWTTNGLHTQVNNAVVINDTDVAKYYKEEWDEMLKDCDNEGKGLYGKDFKKFNGTVKQNQANTIRTYFTPVGNQIDMDEADKYINAATKGILFLMFKPGVITGAKTKSRLLYNTILEKAKDRNLLVNGVINADPGGKDYPTIAFLHKNKYQEGDMDVALPASIADPFEFWTKEMGKKNVTIHSKVILIDPFSDNPVLITGSHNMGGKASKSNDDNLNLIIGNKELARAYAIHMTAVYHHYRWRFYRSAETTLPKWSGNVKSDIWQKWYATGEKAREIRFWTT</sequence>
<evidence type="ECO:0000259" key="7">
    <source>
        <dbReference type="PROSITE" id="PS50035"/>
    </source>
</evidence>
<evidence type="ECO:0000256" key="3">
    <source>
        <dbReference type="ARBA" id="ARBA00012027"/>
    </source>
</evidence>
<comment type="caution">
    <text evidence="8">The sequence shown here is derived from an EMBL/GenBank/DDBJ whole genome shotgun (WGS) entry which is preliminary data.</text>
</comment>
<dbReference type="PROSITE" id="PS50035">
    <property type="entry name" value="PLD"/>
    <property type="match status" value="1"/>
</dbReference>
<evidence type="ECO:0000256" key="2">
    <source>
        <dbReference type="ARBA" id="ARBA00008664"/>
    </source>
</evidence>
<dbReference type="RefSeq" id="WP_377098889.1">
    <property type="nucleotide sequence ID" value="NZ_JBHTHU010000005.1"/>
</dbReference>